<organism evidence="1 2">
    <name type="scientific">Caenorhabditis angaria</name>
    <dbReference type="NCBI Taxonomy" id="860376"/>
    <lineage>
        <taxon>Eukaryota</taxon>
        <taxon>Metazoa</taxon>
        <taxon>Ecdysozoa</taxon>
        <taxon>Nematoda</taxon>
        <taxon>Chromadorea</taxon>
        <taxon>Rhabditida</taxon>
        <taxon>Rhabditina</taxon>
        <taxon>Rhabditomorpha</taxon>
        <taxon>Rhabditoidea</taxon>
        <taxon>Rhabditidae</taxon>
        <taxon>Peloderinae</taxon>
        <taxon>Caenorhabditis</taxon>
    </lineage>
</organism>
<dbReference type="EMBL" id="CANHGI010000001">
    <property type="protein sequence ID" value="CAI5440117.1"/>
    <property type="molecule type" value="Genomic_DNA"/>
</dbReference>
<keyword evidence="2" id="KW-1185">Reference proteome</keyword>
<dbReference type="Proteomes" id="UP001152747">
    <property type="component" value="Unassembled WGS sequence"/>
</dbReference>
<protein>
    <submittedName>
        <fullName evidence="1">Uncharacterized protein</fullName>
    </submittedName>
</protein>
<comment type="caution">
    <text evidence="1">The sequence shown here is derived from an EMBL/GenBank/DDBJ whole genome shotgun (WGS) entry which is preliminary data.</text>
</comment>
<name>A0A9P1I5T1_9PELO</name>
<dbReference type="AlphaFoldDB" id="A0A9P1I5T1"/>
<reference evidence="1" key="1">
    <citation type="submission" date="2022-11" db="EMBL/GenBank/DDBJ databases">
        <authorList>
            <person name="Kikuchi T."/>
        </authorList>
    </citation>
    <scope>NUCLEOTIDE SEQUENCE</scope>
    <source>
        <strain evidence="1">PS1010</strain>
    </source>
</reference>
<evidence type="ECO:0000313" key="2">
    <source>
        <dbReference type="Proteomes" id="UP001152747"/>
    </source>
</evidence>
<accession>A0A9P1I5T1</accession>
<evidence type="ECO:0000313" key="1">
    <source>
        <dbReference type="EMBL" id="CAI5440117.1"/>
    </source>
</evidence>
<gene>
    <name evidence="1" type="ORF">CAMP_LOCUS2754</name>
</gene>
<proteinExistence type="predicted"/>
<sequence>MLIMIRFFYHISTISMISQSQKLVKLEKFDWKWISDSISTTIFLVEKCNLLTLNLAGNLEKDNIFSIIKIWNSLKYGGIQIEQLHIIY</sequence>